<keyword evidence="4" id="KW-1185">Reference proteome</keyword>
<keyword evidence="1" id="KW-0812">Transmembrane</keyword>
<name>A0AAE3VVI9_9ACTN</name>
<sequence length="164" mass="16969">MGLQLPGELIDVLGMLGFTWPEADEERLFELGQSWLAAAGTIGSHVTAADGAAATAWQSNRGETITAFQTAWTAEDGPSARLQNAQTGAQIIGAGLMVCAGVVLALKINVIVQLTILAVQIAQAVATAVVTFGASLLEIPIFKILTQLVLDQLLGMAVDAVLNG</sequence>
<keyword evidence="1" id="KW-0472">Membrane</keyword>
<comment type="caution">
    <text evidence="3">The sequence shown here is derived from an EMBL/GenBank/DDBJ whole genome shotgun (WGS) entry which is preliminary data.</text>
</comment>
<evidence type="ECO:0000256" key="1">
    <source>
        <dbReference type="SAM" id="Phobius"/>
    </source>
</evidence>
<evidence type="ECO:0000313" key="4">
    <source>
        <dbReference type="Proteomes" id="UP001240236"/>
    </source>
</evidence>
<protein>
    <recommendedName>
        <fullName evidence="2">Outer membrane channel protein CpnT-like N-terminal domain-containing protein</fullName>
    </recommendedName>
</protein>
<feature type="transmembrane region" description="Helical" evidence="1">
    <location>
        <begin position="117"/>
        <end position="137"/>
    </location>
</feature>
<dbReference type="InterPro" id="IPR057746">
    <property type="entry name" value="CpnT-like_N"/>
</dbReference>
<reference evidence="3 4" key="1">
    <citation type="submission" date="2023-07" db="EMBL/GenBank/DDBJ databases">
        <title>Sequencing the genomes of 1000 actinobacteria strains.</title>
        <authorList>
            <person name="Klenk H.-P."/>
        </authorList>
    </citation>
    <scope>NUCLEOTIDE SEQUENCE [LARGE SCALE GENOMIC DNA]</scope>
    <source>
        <strain evidence="3 4">DSM 44709</strain>
    </source>
</reference>
<dbReference type="RefSeq" id="WP_307235830.1">
    <property type="nucleotide sequence ID" value="NZ_JAUSUZ010000001.1"/>
</dbReference>
<evidence type="ECO:0000259" key="2">
    <source>
        <dbReference type="Pfam" id="PF25547"/>
    </source>
</evidence>
<evidence type="ECO:0000313" key="3">
    <source>
        <dbReference type="EMBL" id="MDQ0364430.1"/>
    </source>
</evidence>
<accession>A0AAE3VVI9</accession>
<dbReference type="Proteomes" id="UP001240236">
    <property type="component" value="Unassembled WGS sequence"/>
</dbReference>
<dbReference type="Pfam" id="PF25547">
    <property type="entry name" value="WXG100_2"/>
    <property type="match status" value="1"/>
</dbReference>
<organism evidence="3 4">
    <name type="scientific">Catenuloplanes indicus</name>
    <dbReference type="NCBI Taxonomy" id="137267"/>
    <lineage>
        <taxon>Bacteria</taxon>
        <taxon>Bacillati</taxon>
        <taxon>Actinomycetota</taxon>
        <taxon>Actinomycetes</taxon>
        <taxon>Micromonosporales</taxon>
        <taxon>Micromonosporaceae</taxon>
        <taxon>Catenuloplanes</taxon>
    </lineage>
</organism>
<feature type="transmembrane region" description="Helical" evidence="1">
    <location>
        <begin position="91"/>
        <end position="111"/>
    </location>
</feature>
<gene>
    <name evidence="3" type="ORF">J2S42_001099</name>
</gene>
<feature type="domain" description="Outer membrane channel protein CpnT-like N-terminal" evidence="2">
    <location>
        <begin position="17"/>
        <end position="138"/>
    </location>
</feature>
<dbReference type="EMBL" id="JAUSUZ010000001">
    <property type="protein sequence ID" value="MDQ0364430.1"/>
    <property type="molecule type" value="Genomic_DNA"/>
</dbReference>
<proteinExistence type="predicted"/>
<dbReference type="AlphaFoldDB" id="A0AAE3VVI9"/>
<keyword evidence="1" id="KW-1133">Transmembrane helix</keyword>